<dbReference type="CDD" id="cd22343">
    <property type="entry name" value="PDDEXK_lambda_exonuclease-like"/>
    <property type="match status" value="1"/>
</dbReference>
<organism evidence="3 4">
    <name type="scientific">Cyprinodon variegatus</name>
    <name type="common">Sheepshead minnow</name>
    <dbReference type="NCBI Taxonomy" id="28743"/>
    <lineage>
        <taxon>Eukaryota</taxon>
        <taxon>Metazoa</taxon>
        <taxon>Chordata</taxon>
        <taxon>Craniata</taxon>
        <taxon>Vertebrata</taxon>
        <taxon>Euteleostomi</taxon>
        <taxon>Actinopterygii</taxon>
        <taxon>Neopterygii</taxon>
        <taxon>Teleostei</taxon>
        <taxon>Neoteleostei</taxon>
        <taxon>Acanthomorphata</taxon>
        <taxon>Ovalentaria</taxon>
        <taxon>Atherinomorphae</taxon>
        <taxon>Cyprinodontiformes</taxon>
        <taxon>Cyprinodontidae</taxon>
        <taxon>Cyprinodon</taxon>
    </lineage>
</organism>
<keyword evidence="4" id="KW-1185">Reference proteome</keyword>
<evidence type="ECO:0000313" key="4">
    <source>
        <dbReference type="Proteomes" id="UP000265020"/>
    </source>
</evidence>
<feature type="compositionally biased region" description="Polar residues" evidence="1">
    <location>
        <begin position="106"/>
        <end position="121"/>
    </location>
</feature>
<dbReference type="OMA" id="WFSWRKN"/>
<accession>A0A3Q2DKQ9</accession>
<dbReference type="Proteomes" id="UP000265020">
    <property type="component" value="Unassembled WGS sequence"/>
</dbReference>
<dbReference type="GeneTree" id="ENSGT00940000171017"/>
<dbReference type="Ensembl" id="ENSCVAT00000015111.1">
    <property type="protein sequence ID" value="ENSCVAP00000020146.1"/>
    <property type="gene ID" value="ENSCVAG00000001328.1"/>
</dbReference>
<dbReference type="OrthoDB" id="6155932at2759"/>
<feature type="domain" description="YqaJ viral recombinase" evidence="2">
    <location>
        <begin position="175"/>
        <end position="347"/>
    </location>
</feature>
<dbReference type="InterPro" id="IPR011335">
    <property type="entry name" value="Restrct_endonuc-II-like"/>
</dbReference>
<reference evidence="3" key="2">
    <citation type="submission" date="2025-09" db="UniProtKB">
        <authorList>
            <consortium name="Ensembl"/>
        </authorList>
    </citation>
    <scope>IDENTIFICATION</scope>
</reference>
<dbReference type="RefSeq" id="XP_015257603.1">
    <property type="nucleotide sequence ID" value="XM_015402117.1"/>
</dbReference>
<name>A0A3Q2DKQ9_CYPVA</name>
<evidence type="ECO:0000313" key="3">
    <source>
        <dbReference type="Ensembl" id="ENSCVAP00000020146.1"/>
    </source>
</evidence>
<dbReference type="GO" id="GO:0006281">
    <property type="term" value="P:DNA repair"/>
    <property type="evidence" value="ECO:0007669"/>
    <property type="project" value="UniProtKB-ARBA"/>
</dbReference>
<feature type="compositionally biased region" description="Polar residues" evidence="1">
    <location>
        <begin position="34"/>
        <end position="53"/>
    </location>
</feature>
<dbReference type="AlphaFoldDB" id="A0A3Q2DKQ9"/>
<feature type="compositionally biased region" description="Basic and acidic residues" evidence="1">
    <location>
        <begin position="64"/>
        <end position="74"/>
    </location>
</feature>
<reference evidence="3" key="1">
    <citation type="submission" date="2025-08" db="UniProtKB">
        <authorList>
            <consortium name="Ensembl"/>
        </authorList>
    </citation>
    <scope>IDENTIFICATION</scope>
</reference>
<protein>
    <submittedName>
        <fullName evidence="3">Uncharacterized LOC107102711</fullName>
    </submittedName>
</protein>
<proteinExistence type="predicted"/>
<evidence type="ECO:0000256" key="1">
    <source>
        <dbReference type="SAM" id="MobiDB-lite"/>
    </source>
</evidence>
<dbReference type="Gene3D" id="3.90.320.10">
    <property type="match status" value="1"/>
</dbReference>
<dbReference type="GeneID" id="107102711"/>
<dbReference type="Pfam" id="PF09588">
    <property type="entry name" value="YqaJ"/>
    <property type="match status" value="1"/>
</dbReference>
<dbReference type="SUPFAM" id="SSF52980">
    <property type="entry name" value="Restriction endonuclease-like"/>
    <property type="match status" value="1"/>
</dbReference>
<dbReference type="InterPro" id="IPR011604">
    <property type="entry name" value="PDDEXK-like_dom_sf"/>
</dbReference>
<feature type="compositionally biased region" description="Polar residues" evidence="1">
    <location>
        <begin position="1"/>
        <end position="14"/>
    </location>
</feature>
<feature type="region of interest" description="Disordered" evidence="1">
    <location>
        <begin position="1"/>
        <end position="148"/>
    </location>
</feature>
<dbReference type="InterPro" id="IPR051703">
    <property type="entry name" value="NF-kappa-B_Signaling_Reg"/>
</dbReference>
<dbReference type="PANTHER" id="PTHR46609">
    <property type="entry name" value="EXONUCLEASE, PHAGE-TYPE/RECB, C-TERMINAL DOMAIN-CONTAINING PROTEIN"/>
    <property type="match status" value="1"/>
</dbReference>
<dbReference type="PANTHER" id="PTHR46609:SF8">
    <property type="entry name" value="YQAJ VIRAL RECOMBINASE DOMAIN-CONTAINING PROTEIN"/>
    <property type="match status" value="1"/>
</dbReference>
<sequence length="407" mass="45183">MTMQKTAAPNQRPNIPQVCYHPSIRTAGTGISEAESNQRSTASAPPRPQSKTQPKPLKMNQDSGRTRPADKDPESAGDQASRKPTPRNRTGAARHPHSRTEPKQALENQGSSKTSPVSKPNLNGGPVPKRDLGSAGDQDPPTPDQVPLDLRANLNETLVQQVEVLTRGQSTNQAWFDWRKNRITASVAHRIAHSKFVNGESRAPPTSYLAAVTGEGPKVQTRAMSWGIQKEAEVVRKYEKWKRRALGRPVKVRDCGLFIDSERPWLAASPDGIVVDESGNKLLCLEVKCPFKHKDRTVADACRGDPAFCLQLQDDDRQMPGKPPVYVLKTSHCYYTQIQVQLAVTGLQQADLVVFTLKEMAIVPVEFDPQLWDETVSKLEFFYRDAVLPHVRQKLQQNAAAAMRPEL</sequence>
<evidence type="ECO:0000259" key="2">
    <source>
        <dbReference type="Pfam" id="PF09588"/>
    </source>
</evidence>
<dbReference type="KEGG" id="cvg:107102711"/>
<dbReference type="InterPro" id="IPR019080">
    <property type="entry name" value="YqaJ_viral_recombinase"/>
</dbReference>